<dbReference type="SMART" id="SM00382">
    <property type="entry name" value="AAA"/>
    <property type="match status" value="2"/>
</dbReference>
<dbReference type="SUPFAM" id="SSF52540">
    <property type="entry name" value="P-loop containing nucleoside triphosphate hydrolases"/>
    <property type="match status" value="2"/>
</dbReference>
<dbReference type="InterPro" id="IPR050095">
    <property type="entry name" value="ECF_ABC_transporter_ATP-bd"/>
</dbReference>
<dbReference type="EMBL" id="SDPW01000001">
    <property type="protein sequence ID" value="RXZ54618.1"/>
    <property type="molecule type" value="Genomic_DNA"/>
</dbReference>
<dbReference type="AlphaFoldDB" id="A0A4Q2K2C9"/>
<dbReference type="InterPro" id="IPR017871">
    <property type="entry name" value="ABC_transporter-like_CS"/>
</dbReference>
<dbReference type="NCBIfam" id="TIGR04520">
    <property type="entry name" value="ECF_ATPase_1"/>
    <property type="match status" value="1"/>
</dbReference>
<feature type="region of interest" description="Disordered" evidence="9">
    <location>
        <begin position="711"/>
        <end position="759"/>
    </location>
</feature>
<dbReference type="GO" id="GO:0042626">
    <property type="term" value="F:ATPase-coupled transmembrane transporter activity"/>
    <property type="evidence" value="ECO:0007669"/>
    <property type="project" value="TreeGrafter"/>
</dbReference>
<evidence type="ECO:0000259" key="10">
    <source>
        <dbReference type="PROSITE" id="PS50893"/>
    </source>
</evidence>
<comment type="caution">
    <text evidence="11">The sequence shown here is derived from an EMBL/GenBank/DDBJ whole genome shotgun (WGS) entry which is preliminary data.</text>
</comment>
<dbReference type="InterPro" id="IPR027417">
    <property type="entry name" value="P-loop_NTPase"/>
</dbReference>
<feature type="compositionally biased region" description="Low complexity" evidence="9">
    <location>
        <begin position="711"/>
        <end position="751"/>
    </location>
</feature>
<dbReference type="InterPro" id="IPR015856">
    <property type="entry name" value="ABC_transpr_CbiO/EcfA_su"/>
</dbReference>
<feature type="compositionally biased region" description="Polar residues" evidence="9">
    <location>
        <begin position="317"/>
        <end position="332"/>
    </location>
</feature>
<sequence>MIDIDNVRFTYDGVHFALDGVSAHVETGEFLCILGGNGSGKSTLAKHLNALLVPDEGRVMVDGMDTADAECTYAVRKTCGMVFQNPDDQLVASLVEDDVAFGPENLGIPTPELRERVTQALEDVGLSGFERHETHALSGGQKQRVAIAGVLAMNPSVLVLDEASAMLDPRGRAGLMRVCHELHERGMTIVMITHFMEEAAQADRVIVMERGHVALEGTPDEVLLQADALDHLNLDVPFAARLSLDARRAGVNVAPTVNADELAQRVLALAGAGAQVTAAANGASAPAAQPVAAAEDPQEGAGSSQAEGASGNGSNALPTQEAATRTPASFSASAGIDATGSQTGSENDNGDLFPTCSDVAGKLVSAAASGDAGAVSAGTGTPLIEFCDVSFTYDAAEAKRQRKRGGQQAKRQAKWGNAPDSLWAIRNVSFAVHQGEFLGIAGHTGSGKSTIIQHMNGILKPTSGQVLVMGADISDKRCEASLRGSIGVVFQYPEHQLFAETVYKDVAFGPRNLGLKDNEVDARVRESLERVGLAFDEVAEKSPFELSGGQQRRVAFAGVLAMNPRVLVLDEPAAGLDPASRTSFLGMISRLHQQGLTVVMVSHSMDDLARMCDRVAIMNEGQLLGIGAPDQLFLRAAELKRVGLGTTEAQAFASALAAGGMAVEAGKLYNEQDLVDLLARACSSEEAGANGCAGVAAGSATDDAASVAAGGATGTASAAPEASSPAASGNPAANKSTSAASDNAELAAADAGSCESTGE</sequence>
<dbReference type="PANTHER" id="PTHR43553:SF27">
    <property type="entry name" value="ENERGY-COUPLING FACTOR TRANSPORTER ATP-BINDING PROTEIN ECFA2"/>
    <property type="match status" value="1"/>
</dbReference>
<keyword evidence="8" id="KW-0472">Membrane</keyword>
<keyword evidence="5" id="KW-0547">Nucleotide-binding</keyword>
<dbReference type="OrthoDB" id="9806471at2"/>
<keyword evidence="4" id="KW-1003">Cell membrane</keyword>
<reference evidence="11 12" key="1">
    <citation type="submission" date="2019-01" db="EMBL/GenBank/DDBJ databases">
        <title>Senegalimassilia sp. nov. KGMB04484 isolated human feces.</title>
        <authorList>
            <person name="Han K.-I."/>
            <person name="Kim J.-S."/>
            <person name="Lee K.C."/>
            <person name="Suh M.K."/>
            <person name="Eom M.K."/>
            <person name="Lee J.H."/>
            <person name="Park S.-H."/>
            <person name="Kang S.W."/>
            <person name="Park J.-E."/>
            <person name="Oh B.S."/>
            <person name="Yu S.Y."/>
            <person name="Choi S.-H."/>
            <person name="Lee D.H."/>
            <person name="Yoon H."/>
            <person name="Kim B.-Y."/>
            <person name="Lee J.H."/>
            <person name="Lee J.-S."/>
        </authorList>
    </citation>
    <scope>NUCLEOTIDE SEQUENCE [LARGE SCALE GENOMIC DNA]</scope>
    <source>
        <strain evidence="11 12">KGMB04484</strain>
    </source>
</reference>
<evidence type="ECO:0000256" key="6">
    <source>
        <dbReference type="ARBA" id="ARBA00022840"/>
    </source>
</evidence>
<dbReference type="InterPro" id="IPR003439">
    <property type="entry name" value="ABC_transporter-like_ATP-bd"/>
</dbReference>
<proteinExistence type="inferred from homology"/>
<dbReference type="PROSITE" id="PS50893">
    <property type="entry name" value="ABC_TRANSPORTER_2"/>
    <property type="match status" value="2"/>
</dbReference>
<protein>
    <submittedName>
        <fullName evidence="11">Energy-coupling factor transporter ATPase</fullName>
    </submittedName>
</protein>
<keyword evidence="6" id="KW-0067">ATP-binding</keyword>
<evidence type="ECO:0000256" key="5">
    <source>
        <dbReference type="ARBA" id="ARBA00022741"/>
    </source>
</evidence>
<dbReference type="RefSeq" id="WP_129425172.1">
    <property type="nucleotide sequence ID" value="NZ_SDPW01000001.1"/>
</dbReference>
<dbReference type="GO" id="GO:0043190">
    <property type="term" value="C:ATP-binding cassette (ABC) transporter complex"/>
    <property type="evidence" value="ECO:0007669"/>
    <property type="project" value="TreeGrafter"/>
</dbReference>
<dbReference type="CDD" id="cd03225">
    <property type="entry name" value="ABC_cobalt_CbiO_domain1"/>
    <property type="match status" value="2"/>
</dbReference>
<dbReference type="PANTHER" id="PTHR43553">
    <property type="entry name" value="HEAVY METAL TRANSPORTER"/>
    <property type="match status" value="1"/>
</dbReference>
<feature type="domain" description="ABC transporter" evidence="10">
    <location>
        <begin position="384"/>
        <end position="645"/>
    </location>
</feature>
<gene>
    <name evidence="11" type="ORF">ET524_09115</name>
</gene>
<comment type="subcellular location">
    <subcellularLocation>
        <location evidence="1">Cell membrane</location>
        <topology evidence="1">Peripheral membrane protein</topology>
    </subcellularLocation>
</comment>
<evidence type="ECO:0000313" key="11">
    <source>
        <dbReference type="EMBL" id="RXZ54618.1"/>
    </source>
</evidence>
<feature type="compositionally biased region" description="Low complexity" evidence="9">
    <location>
        <begin position="288"/>
        <end position="316"/>
    </location>
</feature>
<keyword evidence="3" id="KW-0813">Transport</keyword>
<evidence type="ECO:0000256" key="7">
    <source>
        <dbReference type="ARBA" id="ARBA00022967"/>
    </source>
</evidence>
<evidence type="ECO:0000256" key="8">
    <source>
        <dbReference type="ARBA" id="ARBA00023136"/>
    </source>
</evidence>
<evidence type="ECO:0000256" key="9">
    <source>
        <dbReference type="SAM" id="MobiDB-lite"/>
    </source>
</evidence>
<dbReference type="PROSITE" id="PS00211">
    <property type="entry name" value="ABC_TRANSPORTER_1"/>
    <property type="match status" value="2"/>
</dbReference>
<comment type="similarity">
    <text evidence="2">Belongs to the ABC transporter superfamily.</text>
</comment>
<dbReference type="GO" id="GO:0016887">
    <property type="term" value="F:ATP hydrolysis activity"/>
    <property type="evidence" value="ECO:0007669"/>
    <property type="project" value="InterPro"/>
</dbReference>
<dbReference type="Gene3D" id="3.40.50.300">
    <property type="entry name" value="P-loop containing nucleotide triphosphate hydrolases"/>
    <property type="match status" value="2"/>
</dbReference>
<feature type="domain" description="ABC transporter" evidence="10">
    <location>
        <begin position="2"/>
        <end position="235"/>
    </location>
</feature>
<dbReference type="NCBIfam" id="NF010167">
    <property type="entry name" value="PRK13648.1"/>
    <property type="match status" value="2"/>
</dbReference>
<evidence type="ECO:0000313" key="12">
    <source>
        <dbReference type="Proteomes" id="UP000293345"/>
    </source>
</evidence>
<evidence type="ECO:0000256" key="4">
    <source>
        <dbReference type="ARBA" id="ARBA00022475"/>
    </source>
</evidence>
<dbReference type="InterPro" id="IPR003593">
    <property type="entry name" value="AAA+_ATPase"/>
</dbReference>
<evidence type="ECO:0000256" key="2">
    <source>
        <dbReference type="ARBA" id="ARBA00005417"/>
    </source>
</evidence>
<dbReference type="FunFam" id="3.40.50.300:FF:000224">
    <property type="entry name" value="Energy-coupling factor transporter ATP-binding protein EcfA"/>
    <property type="match status" value="2"/>
</dbReference>
<dbReference type="GO" id="GO:0005524">
    <property type="term" value="F:ATP binding"/>
    <property type="evidence" value="ECO:0007669"/>
    <property type="project" value="UniProtKB-KW"/>
</dbReference>
<dbReference type="Pfam" id="PF00005">
    <property type="entry name" value="ABC_tran"/>
    <property type="match status" value="2"/>
</dbReference>
<name>A0A4Q2K2C9_9ACTN</name>
<organism evidence="11 12">
    <name type="scientific">Senegalimassilia faecalis</name>
    <dbReference type="NCBI Taxonomy" id="2509433"/>
    <lineage>
        <taxon>Bacteria</taxon>
        <taxon>Bacillati</taxon>
        <taxon>Actinomycetota</taxon>
        <taxon>Coriobacteriia</taxon>
        <taxon>Coriobacteriales</taxon>
        <taxon>Coriobacteriaceae</taxon>
        <taxon>Senegalimassilia</taxon>
    </lineage>
</organism>
<dbReference type="Proteomes" id="UP000293345">
    <property type="component" value="Unassembled WGS sequence"/>
</dbReference>
<keyword evidence="12" id="KW-1185">Reference proteome</keyword>
<dbReference type="InterPro" id="IPR030947">
    <property type="entry name" value="EcfA_1"/>
</dbReference>
<evidence type="ECO:0000256" key="3">
    <source>
        <dbReference type="ARBA" id="ARBA00022448"/>
    </source>
</evidence>
<evidence type="ECO:0000256" key="1">
    <source>
        <dbReference type="ARBA" id="ARBA00004202"/>
    </source>
</evidence>
<keyword evidence="7" id="KW-1278">Translocase</keyword>
<accession>A0A4Q2K2C9</accession>
<feature type="region of interest" description="Disordered" evidence="9">
    <location>
        <begin position="288"/>
        <end position="352"/>
    </location>
</feature>